<sequence>MSNISLENKKVLIVDDEPDILDSLEELLDMCTTVRAQSFEQANHFLETQEFDIAVLDIMGVDGYQLLETANNKNVITVMLTAHALSPENIKKSYLGGACSYIPKEEMINIETFLLDVLKAKQEGKNPWASWYTRLASFCEEKFGPDWNKDEKEFWEKMIYY</sequence>
<dbReference type="Proteomes" id="UP000199608">
    <property type="component" value="Unassembled WGS sequence"/>
</dbReference>
<evidence type="ECO:0000313" key="5">
    <source>
        <dbReference type="Proteomes" id="UP000199608"/>
    </source>
</evidence>
<feature type="domain" description="Response regulatory" evidence="3">
    <location>
        <begin position="10"/>
        <end position="119"/>
    </location>
</feature>
<dbReference type="InterPro" id="IPR011006">
    <property type="entry name" value="CheY-like_superfamily"/>
</dbReference>
<evidence type="ECO:0000313" key="4">
    <source>
        <dbReference type="EMBL" id="SDU30517.1"/>
    </source>
</evidence>
<dbReference type="EMBL" id="FNLL01000006">
    <property type="protein sequence ID" value="SDU30517.1"/>
    <property type="molecule type" value="Genomic_DNA"/>
</dbReference>
<dbReference type="CDD" id="cd00156">
    <property type="entry name" value="REC"/>
    <property type="match status" value="1"/>
</dbReference>
<evidence type="ECO:0000256" key="2">
    <source>
        <dbReference type="PROSITE-ProRule" id="PRU00169"/>
    </source>
</evidence>
<feature type="modified residue" description="4-aspartylphosphate" evidence="2">
    <location>
        <position position="57"/>
    </location>
</feature>
<keyword evidence="1 2" id="KW-0597">Phosphoprotein</keyword>
<organism evidence="4 5">
    <name type="scientific">Desulfobacula phenolica</name>
    <dbReference type="NCBI Taxonomy" id="90732"/>
    <lineage>
        <taxon>Bacteria</taxon>
        <taxon>Pseudomonadati</taxon>
        <taxon>Thermodesulfobacteriota</taxon>
        <taxon>Desulfobacteria</taxon>
        <taxon>Desulfobacterales</taxon>
        <taxon>Desulfobacteraceae</taxon>
        <taxon>Desulfobacula</taxon>
    </lineage>
</organism>
<evidence type="ECO:0000256" key="1">
    <source>
        <dbReference type="ARBA" id="ARBA00022553"/>
    </source>
</evidence>
<dbReference type="SMART" id="SM00448">
    <property type="entry name" value="REC"/>
    <property type="match status" value="1"/>
</dbReference>
<reference evidence="5" key="1">
    <citation type="submission" date="2016-10" db="EMBL/GenBank/DDBJ databases">
        <authorList>
            <person name="Varghese N."/>
            <person name="Submissions S."/>
        </authorList>
    </citation>
    <scope>NUCLEOTIDE SEQUENCE [LARGE SCALE GENOMIC DNA]</scope>
    <source>
        <strain evidence="5">DSM 3384</strain>
    </source>
</reference>
<dbReference type="PANTHER" id="PTHR44591:SF3">
    <property type="entry name" value="RESPONSE REGULATORY DOMAIN-CONTAINING PROTEIN"/>
    <property type="match status" value="1"/>
</dbReference>
<dbReference type="GO" id="GO:0000160">
    <property type="term" value="P:phosphorelay signal transduction system"/>
    <property type="evidence" value="ECO:0007669"/>
    <property type="project" value="InterPro"/>
</dbReference>
<dbReference type="PROSITE" id="PS50110">
    <property type="entry name" value="RESPONSE_REGULATORY"/>
    <property type="match status" value="1"/>
</dbReference>
<dbReference type="InterPro" id="IPR001789">
    <property type="entry name" value="Sig_transdc_resp-reg_receiver"/>
</dbReference>
<dbReference type="InterPro" id="IPR050595">
    <property type="entry name" value="Bact_response_regulator"/>
</dbReference>
<dbReference type="AlphaFoldDB" id="A0A1H2HF51"/>
<dbReference type="PANTHER" id="PTHR44591">
    <property type="entry name" value="STRESS RESPONSE REGULATOR PROTEIN 1"/>
    <property type="match status" value="1"/>
</dbReference>
<dbReference type="Pfam" id="PF00072">
    <property type="entry name" value="Response_reg"/>
    <property type="match status" value="1"/>
</dbReference>
<gene>
    <name evidence="4" type="ORF">SAMN04487931_106212</name>
</gene>
<keyword evidence="5" id="KW-1185">Reference proteome</keyword>
<proteinExistence type="predicted"/>
<evidence type="ECO:0000259" key="3">
    <source>
        <dbReference type="PROSITE" id="PS50110"/>
    </source>
</evidence>
<protein>
    <submittedName>
        <fullName evidence="4">Response regulator receiver domain-containing protein</fullName>
    </submittedName>
</protein>
<name>A0A1H2HF51_9BACT</name>
<accession>A0A1H2HF51</accession>
<dbReference type="RefSeq" id="WP_092234340.1">
    <property type="nucleotide sequence ID" value="NZ_FNLL01000006.1"/>
</dbReference>
<dbReference type="Gene3D" id="3.40.50.2300">
    <property type="match status" value="1"/>
</dbReference>
<dbReference type="SUPFAM" id="SSF52172">
    <property type="entry name" value="CheY-like"/>
    <property type="match status" value="1"/>
</dbReference>